<keyword evidence="2" id="KW-1185">Reference proteome</keyword>
<organism evidence="1 2">
    <name type="scientific">Pelagimonas varians</name>
    <dbReference type="NCBI Taxonomy" id="696760"/>
    <lineage>
        <taxon>Bacteria</taxon>
        <taxon>Pseudomonadati</taxon>
        <taxon>Pseudomonadota</taxon>
        <taxon>Alphaproteobacteria</taxon>
        <taxon>Rhodobacterales</taxon>
        <taxon>Roseobacteraceae</taxon>
        <taxon>Pelagimonas</taxon>
    </lineage>
</organism>
<name>A0A238L347_9RHOB</name>
<accession>A0A238L347</accession>
<sequence length="176" mass="20298">MTQCTWYLRGHGAISHVSACVKHGLRVVQLWREPGIYPRYDCAKHLESIKDRVLRDDLESHSRKTTDFDKWVDNHLAYRSGEVWLDLFPLHAAATCSQLLGHAVLRRLMTEPSRVCHDDLWLVYELGFKVALQDGVAIHQALRDLQELPAVRVTVQKTLSISLRTFSRNIAAWTKR</sequence>
<evidence type="ECO:0000313" key="1">
    <source>
        <dbReference type="EMBL" id="SMX49231.1"/>
    </source>
</evidence>
<dbReference type="Proteomes" id="UP000220836">
    <property type="component" value="Unassembled WGS sequence"/>
</dbReference>
<dbReference type="EMBL" id="FXYH01000020">
    <property type="protein sequence ID" value="SMX49231.1"/>
    <property type="molecule type" value="Genomic_DNA"/>
</dbReference>
<reference evidence="1 2" key="1">
    <citation type="submission" date="2017-05" db="EMBL/GenBank/DDBJ databases">
        <authorList>
            <person name="Song R."/>
            <person name="Chenine A.L."/>
            <person name="Ruprecht R.M."/>
        </authorList>
    </citation>
    <scope>NUCLEOTIDE SEQUENCE [LARGE SCALE GENOMIC DNA]</scope>
    <source>
        <strain evidence="1 2">CECT 8663</strain>
    </source>
</reference>
<gene>
    <name evidence="1" type="ORF">PEV8663_04138</name>
</gene>
<dbReference type="AlphaFoldDB" id="A0A238L347"/>
<evidence type="ECO:0000313" key="2">
    <source>
        <dbReference type="Proteomes" id="UP000220836"/>
    </source>
</evidence>
<protein>
    <submittedName>
        <fullName evidence="1">Uncharacterized protein</fullName>
    </submittedName>
</protein>
<proteinExistence type="predicted"/>